<proteinExistence type="predicted"/>
<evidence type="ECO:0000313" key="1">
    <source>
        <dbReference type="EMBL" id="CCV05780.1"/>
    </source>
</evidence>
<evidence type="ECO:0000313" key="2">
    <source>
        <dbReference type="Proteomes" id="UP000012062"/>
    </source>
</evidence>
<reference evidence="1 2" key="1">
    <citation type="submission" date="2013-02" db="EMBL/GenBank/DDBJ databases">
        <authorList>
            <person name="Genoscope - CEA"/>
        </authorList>
    </citation>
    <scope>NUCLEOTIDE SEQUENCE [LARGE SCALE GENOMIC DNA]</scope>
    <source>
        <strain evidence="1 2">STM 2683</strain>
    </source>
</reference>
<dbReference type="Proteomes" id="UP000012062">
    <property type="component" value="Unassembled WGS sequence"/>
</dbReference>
<dbReference type="AlphaFoldDB" id="M5ENN8"/>
<accession>M5ENN8</accession>
<dbReference type="EMBL" id="CAUM01000076">
    <property type="protein sequence ID" value="CCV05780.1"/>
    <property type="molecule type" value="Genomic_DNA"/>
</dbReference>
<sequence>MSVQRDHARLVGSISDGCDPLDLRVTIDPHVENQDTVAPRGYLCGFLVEA</sequence>
<organism evidence="1 2">
    <name type="scientific">Mesorhizobium metallidurans STM 2683</name>
    <dbReference type="NCBI Taxonomy" id="1297569"/>
    <lineage>
        <taxon>Bacteria</taxon>
        <taxon>Pseudomonadati</taxon>
        <taxon>Pseudomonadota</taxon>
        <taxon>Alphaproteobacteria</taxon>
        <taxon>Hyphomicrobiales</taxon>
        <taxon>Phyllobacteriaceae</taxon>
        <taxon>Mesorhizobium</taxon>
    </lineage>
</organism>
<name>M5ENN8_9HYPH</name>
<keyword evidence="2" id="KW-1185">Reference proteome</keyword>
<gene>
    <name evidence="1" type="ORF">MESS2_1670009</name>
</gene>
<protein>
    <submittedName>
        <fullName evidence="1">Uncharacterized protein</fullName>
    </submittedName>
</protein>
<comment type="caution">
    <text evidence="1">The sequence shown here is derived from an EMBL/GenBank/DDBJ whole genome shotgun (WGS) entry which is preliminary data.</text>
</comment>